<evidence type="ECO:0000256" key="1">
    <source>
        <dbReference type="ARBA" id="ARBA00022559"/>
    </source>
</evidence>
<dbReference type="Pfam" id="PF12697">
    <property type="entry name" value="Abhydrolase_6"/>
    <property type="match status" value="1"/>
</dbReference>
<dbReference type="AlphaFoldDB" id="A0A7T4PM88"/>
<dbReference type="RefSeq" id="WP_198504481.1">
    <property type="nucleotide sequence ID" value="NZ_CP060742.1"/>
</dbReference>
<dbReference type="EMBL" id="CP065959">
    <property type="protein sequence ID" value="QQC92846.1"/>
    <property type="molecule type" value="Genomic_DNA"/>
</dbReference>
<reference evidence="3 4" key="1">
    <citation type="submission" date="2020-12" db="EMBL/GenBank/DDBJ databases">
        <title>Identification and biosynthesis of polyene macrolides produced by Streptomyces alfalfae Men-myco-93-63.</title>
        <authorList>
            <person name="Liu D."/>
            <person name="Li Y."/>
            <person name="Liu L."/>
            <person name="Han X."/>
            <person name="Shen F."/>
        </authorList>
    </citation>
    <scope>NUCLEOTIDE SEQUENCE [LARGE SCALE GENOMIC DNA]</scope>
    <source>
        <strain evidence="3 4">Men-myco-93-63</strain>
    </source>
</reference>
<dbReference type="InterPro" id="IPR000639">
    <property type="entry name" value="Epox_hydrolase-like"/>
</dbReference>
<protein>
    <submittedName>
        <fullName evidence="3">Alpha/beta hydrolase</fullName>
    </submittedName>
</protein>
<sequence length="269" mass="28670">MPIARLDGVRLHYDTYGAGEPVVMVTGTGAPGRMWRTHQVPALTAAGHRVVTLDNRGIPPSDPCADGFTLADMAADVAALIESLGEGACRVVGYSLGAIAVQELLLARPELVRAAVLMATSGRTDALTAAMTAADLELVEGAGKLPPRFAAYVRALQNLSPRTLNDEERLRDWLAVFEMTAVDRSEIRGQLGLQLIPDRLAAYRLIDVPCLVIGFQDDLVVRPHLSREVADALPNSTYAELPGCGHYGYLERPAAVNAAITDFFAAAGP</sequence>
<dbReference type="GO" id="GO:0004601">
    <property type="term" value="F:peroxidase activity"/>
    <property type="evidence" value="ECO:0007669"/>
    <property type="project" value="UniProtKB-KW"/>
</dbReference>
<dbReference type="GO" id="GO:0016787">
    <property type="term" value="F:hydrolase activity"/>
    <property type="evidence" value="ECO:0007669"/>
    <property type="project" value="UniProtKB-KW"/>
</dbReference>
<keyword evidence="1" id="KW-0575">Peroxidase</keyword>
<dbReference type="InterPro" id="IPR029058">
    <property type="entry name" value="AB_hydrolase_fold"/>
</dbReference>
<dbReference type="Gene3D" id="3.40.50.1820">
    <property type="entry name" value="alpha/beta hydrolase"/>
    <property type="match status" value="1"/>
</dbReference>
<keyword evidence="1" id="KW-0560">Oxidoreductase</keyword>
<evidence type="ECO:0000313" key="3">
    <source>
        <dbReference type="EMBL" id="QQC92846.1"/>
    </source>
</evidence>
<accession>A0A7T4PM88</accession>
<dbReference type="PRINTS" id="PR00412">
    <property type="entry name" value="EPOXHYDRLASE"/>
</dbReference>
<dbReference type="InterPro" id="IPR050471">
    <property type="entry name" value="AB_hydrolase"/>
</dbReference>
<evidence type="ECO:0000259" key="2">
    <source>
        <dbReference type="Pfam" id="PF12697"/>
    </source>
</evidence>
<dbReference type="PANTHER" id="PTHR43433">
    <property type="entry name" value="HYDROLASE, ALPHA/BETA FOLD FAMILY PROTEIN"/>
    <property type="match status" value="1"/>
</dbReference>
<gene>
    <name evidence="3" type="ORF">I8755_34190</name>
</gene>
<proteinExistence type="predicted"/>
<dbReference type="Proteomes" id="UP000596130">
    <property type="component" value="Chromosome"/>
</dbReference>
<name>A0A7T4PM88_9ACTN</name>
<dbReference type="PANTHER" id="PTHR43433:SF10">
    <property type="entry name" value="AB HYDROLASE-1 DOMAIN-CONTAINING PROTEIN"/>
    <property type="match status" value="1"/>
</dbReference>
<evidence type="ECO:0000313" key="4">
    <source>
        <dbReference type="Proteomes" id="UP000596130"/>
    </source>
</evidence>
<organism evidence="3 4">
    <name type="scientific">Streptomyces alfalfae</name>
    <dbReference type="NCBI Taxonomy" id="1642299"/>
    <lineage>
        <taxon>Bacteria</taxon>
        <taxon>Bacillati</taxon>
        <taxon>Actinomycetota</taxon>
        <taxon>Actinomycetes</taxon>
        <taxon>Kitasatosporales</taxon>
        <taxon>Streptomycetaceae</taxon>
        <taxon>Streptomyces</taxon>
    </lineage>
</organism>
<keyword evidence="3" id="KW-0378">Hydrolase</keyword>
<feature type="domain" description="AB hydrolase-1" evidence="2">
    <location>
        <begin position="22"/>
        <end position="259"/>
    </location>
</feature>
<dbReference type="SUPFAM" id="SSF53474">
    <property type="entry name" value="alpha/beta-Hydrolases"/>
    <property type="match status" value="1"/>
</dbReference>
<dbReference type="InterPro" id="IPR000073">
    <property type="entry name" value="AB_hydrolase_1"/>
</dbReference>